<dbReference type="AlphaFoldDB" id="A0A7X1U257"/>
<dbReference type="Proteomes" id="UP000486534">
    <property type="component" value="Unassembled WGS sequence"/>
</dbReference>
<name>A0A7X1U257_9PSED</name>
<sequence>MTRSINNSPLSTDLLRRLFVPACVAGFLALGLPSALAGSQPRLEQIGYREALSWFHSQKYDDTGSWICGYSLAREDYSVAPKAPRLLVEVAQRFLYLKTGGQLLELTGAVQSPERSEYQNLGAGIRITLDILKRNNFSEYQESHDRQVLARIEINDQVQTLTLKGQSCGT</sequence>
<organism evidence="1 2">
    <name type="scientific">Pseudomonas piscis</name>
    <dbReference type="NCBI Taxonomy" id="2614538"/>
    <lineage>
        <taxon>Bacteria</taxon>
        <taxon>Pseudomonadati</taxon>
        <taxon>Pseudomonadota</taxon>
        <taxon>Gammaproteobacteria</taxon>
        <taxon>Pseudomonadales</taxon>
        <taxon>Pseudomonadaceae</taxon>
        <taxon>Pseudomonas</taxon>
    </lineage>
</organism>
<evidence type="ECO:0000313" key="2">
    <source>
        <dbReference type="Proteomes" id="UP000486534"/>
    </source>
</evidence>
<accession>A0A7X1U257</accession>
<reference evidence="1 2" key="1">
    <citation type="submission" date="2019-10" db="EMBL/GenBank/DDBJ databases">
        <title>Pseudomonas dajingensis sp. nov., isolated from the profound head ulcers of farmed Murray cod (Maccullochella peelii peelii).</title>
        <authorList>
            <person name="Liu Y."/>
        </authorList>
    </citation>
    <scope>NUCLEOTIDE SEQUENCE [LARGE SCALE GENOMIC DNA]</scope>
    <source>
        <strain evidence="1 2">MC042</strain>
    </source>
</reference>
<gene>
    <name evidence="1" type="ORF">GDH07_00730</name>
</gene>
<evidence type="ECO:0000313" key="1">
    <source>
        <dbReference type="EMBL" id="MQA51839.1"/>
    </source>
</evidence>
<comment type="caution">
    <text evidence="1">The sequence shown here is derived from an EMBL/GenBank/DDBJ whole genome shotgun (WGS) entry which is preliminary data.</text>
</comment>
<dbReference type="RefSeq" id="WP_053133574.1">
    <property type="nucleotide sequence ID" value="NZ_JBLAVA010000004.1"/>
</dbReference>
<dbReference type="EMBL" id="WHUV01000001">
    <property type="protein sequence ID" value="MQA51839.1"/>
    <property type="molecule type" value="Genomic_DNA"/>
</dbReference>
<protein>
    <submittedName>
        <fullName evidence="1">Uncharacterized protein</fullName>
    </submittedName>
</protein>
<proteinExistence type="predicted"/>